<dbReference type="Proteomes" id="UP000524404">
    <property type="component" value="Unassembled WGS sequence"/>
</dbReference>
<dbReference type="Gene3D" id="3.40.50.300">
    <property type="entry name" value="P-loop containing nucleotide triphosphate hydrolases"/>
    <property type="match status" value="1"/>
</dbReference>
<evidence type="ECO:0000259" key="1">
    <source>
        <dbReference type="SMART" id="SM00382"/>
    </source>
</evidence>
<reference evidence="2 3" key="1">
    <citation type="submission" date="2020-08" db="EMBL/GenBank/DDBJ databases">
        <title>Functional genomics of gut bacteria from endangered species of beetles.</title>
        <authorList>
            <person name="Carlos-Shanley C."/>
        </authorList>
    </citation>
    <scope>NUCLEOTIDE SEQUENCE [LARGE SCALE GENOMIC DNA]</scope>
    <source>
        <strain evidence="2 3">S00070</strain>
    </source>
</reference>
<dbReference type="InterPro" id="IPR051396">
    <property type="entry name" value="Bact_Antivir_Def_Nuclease"/>
</dbReference>
<dbReference type="InterPro" id="IPR003959">
    <property type="entry name" value="ATPase_AAA_core"/>
</dbReference>
<dbReference type="GO" id="GO:0005524">
    <property type="term" value="F:ATP binding"/>
    <property type="evidence" value="ECO:0007669"/>
    <property type="project" value="InterPro"/>
</dbReference>
<protein>
    <submittedName>
        <fullName evidence="2">AAA15 family ATPase/GTPase</fullName>
    </submittedName>
</protein>
<dbReference type="InterPro" id="IPR003593">
    <property type="entry name" value="AAA+_ATPase"/>
</dbReference>
<dbReference type="RefSeq" id="WP_184135930.1">
    <property type="nucleotide sequence ID" value="NZ_JACHKT010000028.1"/>
</dbReference>
<accession>A0A841ER24</accession>
<evidence type="ECO:0000313" key="2">
    <source>
        <dbReference type="EMBL" id="MBB6004734.1"/>
    </source>
</evidence>
<dbReference type="GO" id="GO:0016887">
    <property type="term" value="F:ATP hydrolysis activity"/>
    <property type="evidence" value="ECO:0007669"/>
    <property type="project" value="InterPro"/>
</dbReference>
<dbReference type="SMART" id="SM00382">
    <property type="entry name" value="AAA"/>
    <property type="match status" value="1"/>
</dbReference>
<dbReference type="PANTHER" id="PTHR43581">
    <property type="entry name" value="ATP/GTP PHOSPHATASE"/>
    <property type="match status" value="1"/>
</dbReference>
<dbReference type="InterPro" id="IPR027417">
    <property type="entry name" value="P-loop_NTPase"/>
</dbReference>
<dbReference type="Pfam" id="PF13304">
    <property type="entry name" value="AAA_21"/>
    <property type="match status" value="1"/>
</dbReference>
<name>A0A841ER24_9BACT</name>
<dbReference type="SUPFAM" id="SSF52540">
    <property type="entry name" value="P-loop containing nucleoside triphosphate hydrolases"/>
    <property type="match status" value="1"/>
</dbReference>
<dbReference type="PANTHER" id="PTHR43581:SF2">
    <property type="entry name" value="EXCINUCLEASE ATPASE SUBUNIT"/>
    <property type="match status" value="1"/>
</dbReference>
<feature type="domain" description="AAA+ ATPase" evidence="1">
    <location>
        <begin position="20"/>
        <end position="334"/>
    </location>
</feature>
<proteinExistence type="predicted"/>
<organism evidence="2 3">
    <name type="scientific">Arcicella rosea</name>
    <dbReference type="NCBI Taxonomy" id="502909"/>
    <lineage>
        <taxon>Bacteria</taxon>
        <taxon>Pseudomonadati</taxon>
        <taxon>Bacteroidota</taxon>
        <taxon>Cytophagia</taxon>
        <taxon>Cytophagales</taxon>
        <taxon>Flectobacillaceae</taxon>
        <taxon>Arcicella</taxon>
    </lineage>
</organism>
<sequence>MITRVLINNFKKLENVEFPLSQSLVIIGPNNSGKSTIFQALCLWEIGVTNYIIAHKKNDLDRRGFVVINRKDLLNSPISDARFLWKNKKVTEHLDKKTQHIKLEIELQGENDGAKWNCKVEFTFTNAESFTCRIVSGLKEITNLYENDKGIHFGFLQPMSGISSVEDKLPQGAIDRRLGEGKTAEVLRNICYEVLYPEINKLDSEGNWKKLCSAIKTMFGAELQRPEFIKVNGTIQLEYVENGIRYDISSGGRGFQQMLLLLAYMFASPNTILLLDEPDAHLEVIRQRQAFQLINELAHKNNTQIVIASHSEVVLDEAADASKVIALIENQAIELNTATNSQSLRYIKKALTEIGWEKYYLAKQKKHILYVEGSTDLQMILQFANKLNHKVEPILRLANVQYTGDNVPNTAVQNFKALKEFFPHLKGLALFDRIEKNTDDIKTLKIYYWKRREIENYFANPSTLLKHASLLNHQHTHLKSTFLKKTMQDCIELCTLPLYLNDLNHKWWKDAKLSSDWLDLIFPEFYKRLDLPQDFYKRDYYQLINLISIDDIDNEITENLDLIYEIIK</sequence>
<gene>
    <name evidence="2" type="ORF">HNP25_003404</name>
</gene>
<comment type="caution">
    <text evidence="2">The sequence shown here is derived from an EMBL/GenBank/DDBJ whole genome shotgun (WGS) entry which is preliminary data.</text>
</comment>
<dbReference type="AlphaFoldDB" id="A0A841ER24"/>
<keyword evidence="3" id="KW-1185">Reference proteome</keyword>
<evidence type="ECO:0000313" key="3">
    <source>
        <dbReference type="Proteomes" id="UP000524404"/>
    </source>
</evidence>
<dbReference type="EMBL" id="JACHKT010000028">
    <property type="protein sequence ID" value="MBB6004734.1"/>
    <property type="molecule type" value="Genomic_DNA"/>
</dbReference>
<dbReference type="CDD" id="cd00267">
    <property type="entry name" value="ABC_ATPase"/>
    <property type="match status" value="1"/>
</dbReference>